<dbReference type="Pfam" id="PF03960">
    <property type="entry name" value="ArsC"/>
    <property type="match status" value="1"/>
</dbReference>
<dbReference type="KEGG" id="stax:MC45_06660"/>
<dbReference type="RefSeq" id="WP_038661052.1">
    <property type="nucleotide sequence ID" value="NZ_CP009571.1"/>
</dbReference>
<accession>A0A097EF20</accession>
<dbReference type="PANTHER" id="PTHR30041:SF8">
    <property type="entry name" value="PROTEIN YFFB"/>
    <property type="match status" value="1"/>
</dbReference>
<dbReference type="NCBIfam" id="NF008107">
    <property type="entry name" value="PRK10853.1"/>
    <property type="match status" value="1"/>
</dbReference>
<dbReference type="PROSITE" id="PS51353">
    <property type="entry name" value="ARSC"/>
    <property type="match status" value="1"/>
</dbReference>
<reference evidence="3 4" key="1">
    <citation type="submission" date="2014-09" db="EMBL/GenBank/DDBJ databases">
        <title>Using Illumina technology Improving SMRT sequencing Genome Assembly by RASTools.</title>
        <authorList>
            <person name="Zhou Y."/>
            <person name="Ma T."/>
            <person name="Liu T."/>
        </authorList>
    </citation>
    <scope>NUCLEOTIDE SEQUENCE [LARGE SCALE GENOMIC DNA]</scope>
    <source>
        <strain evidence="3 4">ATCC 55669</strain>
    </source>
</reference>
<dbReference type="PANTHER" id="PTHR30041">
    <property type="entry name" value="ARSENATE REDUCTASE"/>
    <property type="match status" value="1"/>
</dbReference>
<sequence>MNTIVYGIRNCDTVKKARAWLDGAGIAYEFHDYKTQGVDRARLEGWVERRGWEVLLNRAGTTFRNLPDADKADLDAVRAVALMCAQPSMIKRPVIEAGETLLVGFKPAEWQQALGEGGAAIR</sequence>
<evidence type="ECO:0000313" key="3">
    <source>
        <dbReference type="EMBL" id="AIT06126.1"/>
    </source>
</evidence>
<proteinExistence type="inferred from homology"/>
<gene>
    <name evidence="3" type="ORF">MC45_06660</name>
</gene>
<dbReference type="Proteomes" id="UP000033200">
    <property type="component" value="Chromosome"/>
</dbReference>
<organism evidence="3 4">
    <name type="scientific">Sphingomonas taxi</name>
    <dbReference type="NCBI Taxonomy" id="1549858"/>
    <lineage>
        <taxon>Bacteria</taxon>
        <taxon>Pseudomonadati</taxon>
        <taxon>Pseudomonadota</taxon>
        <taxon>Alphaproteobacteria</taxon>
        <taxon>Sphingomonadales</taxon>
        <taxon>Sphingomonadaceae</taxon>
        <taxon>Sphingomonas</taxon>
    </lineage>
</organism>
<dbReference type="SUPFAM" id="SSF52833">
    <property type="entry name" value="Thioredoxin-like"/>
    <property type="match status" value="1"/>
</dbReference>
<dbReference type="InterPro" id="IPR006660">
    <property type="entry name" value="Arsenate_reductase-like"/>
</dbReference>
<dbReference type="CDD" id="cd03035">
    <property type="entry name" value="ArsC_Yffb"/>
    <property type="match status" value="1"/>
</dbReference>
<keyword evidence="4" id="KW-1185">Reference proteome</keyword>
<dbReference type="STRING" id="1549858.MC45_06660"/>
<comment type="similarity">
    <text evidence="1 2">Belongs to the ArsC family.</text>
</comment>
<dbReference type="AlphaFoldDB" id="A0A097EF20"/>
<protein>
    <submittedName>
        <fullName evidence="3">ArsC family transcriptional regulator</fullName>
    </submittedName>
</protein>
<evidence type="ECO:0000256" key="1">
    <source>
        <dbReference type="ARBA" id="ARBA00007198"/>
    </source>
</evidence>
<dbReference type="InterPro" id="IPR036249">
    <property type="entry name" value="Thioredoxin-like_sf"/>
</dbReference>
<dbReference type="Gene3D" id="3.40.30.10">
    <property type="entry name" value="Glutaredoxin"/>
    <property type="match status" value="1"/>
</dbReference>
<dbReference type="EMBL" id="CP009571">
    <property type="protein sequence ID" value="AIT06126.1"/>
    <property type="molecule type" value="Genomic_DNA"/>
</dbReference>
<dbReference type="NCBIfam" id="TIGR01617">
    <property type="entry name" value="arsC_related"/>
    <property type="match status" value="1"/>
</dbReference>
<dbReference type="InterPro" id="IPR006504">
    <property type="entry name" value="Tscrpt_reg_Spx/MgsR"/>
</dbReference>
<evidence type="ECO:0000256" key="2">
    <source>
        <dbReference type="PROSITE-ProRule" id="PRU01282"/>
    </source>
</evidence>
<dbReference type="eggNOG" id="COG1393">
    <property type="taxonomic scope" value="Bacteria"/>
</dbReference>
<dbReference type="HOGENOM" id="CLU_116644_2_1_5"/>
<evidence type="ECO:0000313" key="4">
    <source>
        <dbReference type="Proteomes" id="UP000033200"/>
    </source>
</evidence>
<name>A0A097EF20_9SPHN</name>